<evidence type="ECO:0000313" key="8">
    <source>
        <dbReference type="Proteomes" id="UP000095209"/>
    </source>
</evidence>
<evidence type="ECO:0008006" key="9">
    <source>
        <dbReference type="Google" id="ProtNLM"/>
    </source>
</evidence>
<dbReference type="NCBIfam" id="TIGR03716">
    <property type="entry name" value="R_switched_YkoY"/>
    <property type="match status" value="1"/>
</dbReference>
<keyword evidence="8" id="KW-1185">Reference proteome</keyword>
<protein>
    <recommendedName>
        <fullName evidence="9">Tellurium resistance protein TerC</fullName>
    </recommendedName>
</protein>
<evidence type="ECO:0000256" key="6">
    <source>
        <dbReference type="SAM" id="Phobius"/>
    </source>
</evidence>
<feature type="transmembrane region" description="Helical" evidence="6">
    <location>
        <begin position="223"/>
        <end position="240"/>
    </location>
</feature>
<comment type="subcellular location">
    <subcellularLocation>
        <location evidence="1">Membrane</location>
        <topology evidence="1">Multi-pass membrane protein</topology>
    </subcellularLocation>
</comment>
<sequence>MEILRSIIETYALFFDWQAWVEVLSDPVSWGFIGTLVILEGLLSADNALVLAVMVKHLPEKQRKRALTYGLMGAYFFRFLFIGLGTYLIKFWWLKIFGAAYLAWLVYAHFSKKGGGDEAKGMKKDGWLVRTFGMFWGTVIAVELMDIAFSADSILAALAISEEVWILLVGGMLGIIMMRTVAGVFIVLIEKVPELENTAFILIAIIALKMFASVFGFHVEHSTFFGVLILTFAATFVLHYRNKRKQAKKEVAATKE</sequence>
<feature type="transmembrane region" description="Helical" evidence="6">
    <location>
        <begin position="199"/>
        <end position="217"/>
    </location>
</feature>
<feature type="transmembrane region" description="Helical" evidence="6">
    <location>
        <begin position="30"/>
        <end position="54"/>
    </location>
</feature>
<feature type="transmembrane region" description="Helical" evidence="6">
    <location>
        <begin position="131"/>
        <end position="158"/>
    </location>
</feature>
<proteinExistence type="inferred from homology"/>
<accession>A0A1E5LCZ8</accession>
<dbReference type="Proteomes" id="UP000095209">
    <property type="component" value="Unassembled WGS sequence"/>
</dbReference>
<evidence type="ECO:0000256" key="5">
    <source>
        <dbReference type="ARBA" id="ARBA00023136"/>
    </source>
</evidence>
<dbReference type="OrthoDB" id="9806211at2"/>
<dbReference type="EMBL" id="MJEH01000041">
    <property type="protein sequence ID" value="OEH91956.1"/>
    <property type="molecule type" value="Genomic_DNA"/>
</dbReference>
<dbReference type="InterPro" id="IPR005496">
    <property type="entry name" value="Integral_membrane_TerC"/>
</dbReference>
<evidence type="ECO:0000256" key="3">
    <source>
        <dbReference type="ARBA" id="ARBA00022692"/>
    </source>
</evidence>
<gene>
    <name evidence="7" type="ORF">BFG57_17500</name>
</gene>
<reference evidence="7 8" key="1">
    <citation type="submission" date="2016-08" db="EMBL/GenBank/DDBJ databases">
        <title>Genome of Bacillus solimangrovi GH2-4.</title>
        <authorList>
            <person name="Lim S."/>
            <person name="Kim B.-C."/>
        </authorList>
    </citation>
    <scope>NUCLEOTIDE SEQUENCE [LARGE SCALE GENOMIC DNA]</scope>
    <source>
        <strain evidence="7 8">GH2-4</strain>
    </source>
</reference>
<name>A0A1E5LCZ8_9BACI</name>
<organism evidence="7 8">
    <name type="scientific">Bacillus solimangrovi</name>
    <dbReference type="NCBI Taxonomy" id="1305675"/>
    <lineage>
        <taxon>Bacteria</taxon>
        <taxon>Bacillati</taxon>
        <taxon>Bacillota</taxon>
        <taxon>Bacilli</taxon>
        <taxon>Bacillales</taxon>
        <taxon>Bacillaceae</taxon>
        <taxon>Bacillus</taxon>
    </lineage>
</organism>
<dbReference type="Pfam" id="PF03741">
    <property type="entry name" value="TerC"/>
    <property type="match status" value="1"/>
</dbReference>
<dbReference type="GO" id="GO:0016020">
    <property type="term" value="C:membrane"/>
    <property type="evidence" value="ECO:0007669"/>
    <property type="project" value="UniProtKB-SubCell"/>
</dbReference>
<feature type="transmembrane region" description="Helical" evidence="6">
    <location>
        <begin position="164"/>
        <end position="187"/>
    </location>
</feature>
<evidence type="ECO:0000256" key="4">
    <source>
        <dbReference type="ARBA" id="ARBA00022989"/>
    </source>
</evidence>
<dbReference type="STRING" id="1305675.BFG57_17500"/>
<dbReference type="RefSeq" id="WP_069718019.1">
    <property type="nucleotide sequence ID" value="NZ_MJEH01000041.1"/>
</dbReference>
<keyword evidence="4 6" id="KW-1133">Transmembrane helix</keyword>
<evidence type="ECO:0000256" key="1">
    <source>
        <dbReference type="ARBA" id="ARBA00004141"/>
    </source>
</evidence>
<comment type="caution">
    <text evidence="7">The sequence shown here is derived from an EMBL/GenBank/DDBJ whole genome shotgun (WGS) entry which is preliminary data.</text>
</comment>
<comment type="similarity">
    <text evidence="2">Belongs to the TerC family.</text>
</comment>
<dbReference type="PANTHER" id="PTHR30238:SF6">
    <property type="entry name" value="TERC-LIKE PROTEIN"/>
    <property type="match status" value="1"/>
</dbReference>
<dbReference type="PANTHER" id="PTHR30238">
    <property type="entry name" value="MEMBRANE BOUND PREDICTED REDOX MODULATOR"/>
    <property type="match status" value="1"/>
</dbReference>
<keyword evidence="3 6" id="KW-0812">Transmembrane</keyword>
<dbReference type="InterPro" id="IPR022493">
    <property type="entry name" value="CHP03716_TM_YkoY"/>
</dbReference>
<keyword evidence="5 6" id="KW-0472">Membrane</keyword>
<feature type="transmembrane region" description="Helical" evidence="6">
    <location>
        <begin position="91"/>
        <end position="110"/>
    </location>
</feature>
<evidence type="ECO:0000313" key="7">
    <source>
        <dbReference type="EMBL" id="OEH91956.1"/>
    </source>
</evidence>
<dbReference type="AlphaFoldDB" id="A0A1E5LCZ8"/>
<evidence type="ECO:0000256" key="2">
    <source>
        <dbReference type="ARBA" id="ARBA00007511"/>
    </source>
</evidence>
<feature type="transmembrane region" description="Helical" evidence="6">
    <location>
        <begin position="66"/>
        <end position="85"/>
    </location>
</feature>